<evidence type="ECO:0000256" key="1">
    <source>
        <dbReference type="ARBA" id="ARBA00010641"/>
    </source>
</evidence>
<dbReference type="InterPro" id="IPR013249">
    <property type="entry name" value="RNA_pol_sigma70_r4_t2"/>
</dbReference>
<proteinExistence type="inferred from homology"/>
<dbReference type="SUPFAM" id="SSF88659">
    <property type="entry name" value="Sigma3 and sigma4 domains of RNA polymerase sigma factors"/>
    <property type="match status" value="1"/>
</dbReference>
<dbReference type="GO" id="GO:0006352">
    <property type="term" value="P:DNA-templated transcription initiation"/>
    <property type="evidence" value="ECO:0007669"/>
    <property type="project" value="InterPro"/>
</dbReference>
<feature type="domain" description="DUF6596" evidence="7">
    <location>
        <begin position="174"/>
        <end position="274"/>
    </location>
</feature>
<dbReference type="InterPro" id="IPR013325">
    <property type="entry name" value="RNA_pol_sigma_r2"/>
</dbReference>
<dbReference type="InterPro" id="IPR046531">
    <property type="entry name" value="DUF6596"/>
</dbReference>
<dbReference type="InterPro" id="IPR011990">
    <property type="entry name" value="TPR-like_helical_dom_sf"/>
</dbReference>
<feature type="domain" description="RNA polymerase sigma-70 region 2" evidence="5">
    <location>
        <begin position="5"/>
        <end position="70"/>
    </location>
</feature>
<dbReference type="GO" id="GO:0003677">
    <property type="term" value="F:DNA binding"/>
    <property type="evidence" value="ECO:0007669"/>
    <property type="project" value="InterPro"/>
</dbReference>
<dbReference type="GO" id="GO:0016987">
    <property type="term" value="F:sigma factor activity"/>
    <property type="evidence" value="ECO:0007669"/>
    <property type="project" value="UniProtKB-KW"/>
</dbReference>
<evidence type="ECO:0000256" key="3">
    <source>
        <dbReference type="ARBA" id="ARBA00023082"/>
    </source>
</evidence>
<dbReference type="PANTHER" id="PTHR47756:SF2">
    <property type="entry name" value="BLL6612 PROTEIN"/>
    <property type="match status" value="1"/>
</dbReference>
<evidence type="ECO:0000259" key="7">
    <source>
        <dbReference type="Pfam" id="PF20239"/>
    </source>
</evidence>
<name>A0A3D9SQF0_9ACTN</name>
<dbReference type="Pfam" id="PF04542">
    <property type="entry name" value="Sigma70_r2"/>
    <property type="match status" value="1"/>
</dbReference>
<dbReference type="Proteomes" id="UP000256661">
    <property type="component" value="Unassembled WGS sequence"/>
</dbReference>
<accession>A0A3D9SQF0</accession>
<gene>
    <name evidence="8" type="ORF">DFJ69_3332</name>
</gene>
<comment type="caution">
    <text evidence="8">The sequence shown here is derived from an EMBL/GenBank/DDBJ whole genome shotgun (WGS) entry which is preliminary data.</text>
</comment>
<comment type="similarity">
    <text evidence="1">Belongs to the sigma-70 factor family. ECF subfamily.</text>
</comment>
<organism evidence="8 9">
    <name type="scientific">Thermomonospora umbrina</name>
    <dbReference type="NCBI Taxonomy" id="111806"/>
    <lineage>
        <taxon>Bacteria</taxon>
        <taxon>Bacillati</taxon>
        <taxon>Actinomycetota</taxon>
        <taxon>Actinomycetes</taxon>
        <taxon>Streptosporangiales</taxon>
        <taxon>Thermomonosporaceae</taxon>
        <taxon>Thermomonospora</taxon>
    </lineage>
</organism>
<keyword evidence="4" id="KW-0804">Transcription</keyword>
<dbReference type="Pfam" id="PF08281">
    <property type="entry name" value="Sigma70_r4_2"/>
    <property type="match status" value="1"/>
</dbReference>
<evidence type="ECO:0000256" key="4">
    <source>
        <dbReference type="ARBA" id="ARBA00023163"/>
    </source>
</evidence>
<evidence type="ECO:0000259" key="5">
    <source>
        <dbReference type="Pfam" id="PF04542"/>
    </source>
</evidence>
<dbReference type="InterPro" id="IPR007627">
    <property type="entry name" value="RNA_pol_sigma70_r2"/>
</dbReference>
<keyword evidence="3" id="KW-0731">Sigma factor</keyword>
<feature type="domain" description="RNA polymerase sigma factor 70 region 4 type 2" evidence="6">
    <location>
        <begin position="105"/>
        <end position="153"/>
    </location>
</feature>
<dbReference type="EMBL" id="QTTT01000001">
    <property type="protein sequence ID" value="REE97857.1"/>
    <property type="molecule type" value="Genomic_DNA"/>
</dbReference>
<evidence type="ECO:0000256" key="2">
    <source>
        <dbReference type="ARBA" id="ARBA00023015"/>
    </source>
</evidence>
<dbReference type="SUPFAM" id="SSF48452">
    <property type="entry name" value="TPR-like"/>
    <property type="match status" value="1"/>
</dbReference>
<evidence type="ECO:0000313" key="8">
    <source>
        <dbReference type="EMBL" id="REE97857.1"/>
    </source>
</evidence>
<evidence type="ECO:0000313" key="9">
    <source>
        <dbReference type="Proteomes" id="UP000256661"/>
    </source>
</evidence>
<dbReference type="SUPFAM" id="SSF88946">
    <property type="entry name" value="Sigma2 domain of RNA polymerase sigma factors"/>
    <property type="match status" value="1"/>
</dbReference>
<keyword evidence="9" id="KW-1185">Reference proteome</keyword>
<dbReference type="AlphaFoldDB" id="A0A3D9SQF0"/>
<dbReference type="Pfam" id="PF20239">
    <property type="entry name" value="DUF6596"/>
    <property type="match status" value="1"/>
</dbReference>
<sequence>MADAFRRDRGRLVATMIRVTGDWDLAEECVQEAYTLALSAWRRDGVPDSPRAWLTTAARNRAVDRIRREATGTRLRALLALPQPDDEIDLDTLASGIADDRLRLIFTCCHPALAFESQVALALRTLCGLTTAEIARAFLVSEPTMAKRLVRVKHKIAVAGIPYRVPPAHLLAERTDAVLGVIYLLFNEGYAATAGPDLIRHEPCDAAVRLAALVDEVMPAHPEAAGLHALLLLLYARSPARVDATGALVPLEEQDRSRWNRPMIDTGLSVLHRAVAQERVGPYQLQALIAGCHATSPRPADTDWPRIVRLYDRLVALAPTPTVRLNRAIAVAMATGPQTGLDLLDELTDDLAGHHLLPAARADLLLRLGRRAEAREHYRQALAGTDNASERAHLTRRLAECEGR</sequence>
<dbReference type="PANTHER" id="PTHR47756">
    <property type="entry name" value="BLL6612 PROTEIN-RELATED"/>
    <property type="match status" value="1"/>
</dbReference>
<evidence type="ECO:0000259" key="6">
    <source>
        <dbReference type="Pfam" id="PF08281"/>
    </source>
</evidence>
<keyword evidence="2" id="KW-0805">Transcription regulation</keyword>
<dbReference type="InterPro" id="IPR013324">
    <property type="entry name" value="RNA_pol_sigma_r3/r4-like"/>
</dbReference>
<reference evidence="8 9" key="1">
    <citation type="submission" date="2018-08" db="EMBL/GenBank/DDBJ databases">
        <title>Sequencing the genomes of 1000 actinobacteria strains.</title>
        <authorList>
            <person name="Klenk H.-P."/>
        </authorList>
    </citation>
    <scope>NUCLEOTIDE SEQUENCE [LARGE SCALE GENOMIC DNA]</scope>
    <source>
        <strain evidence="8 9">DSM 43927</strain>
    </source>
</reference>
<protein>
    <submittedName>
        <fullName evidence="8">RNA polymerase sigma-70 factor (ECF subfamily)</fullName>
    </submittedName>
</protein>
<dbReference type="Gene3D" id="1.10.1740.10">
    <property type="match status" value="1"/>
</dbReference>